<dbReference type="SUPFAM" id="SSF56436">
    <property type="entry name" value="C-type lectin-like"/>
    <property type="match status" value="1"/>
</dbReference>
<dbReference type="Pfam" id="PF18962">
    <property type="entry name" value="Por_Secre_tail"/>
    <property type="match status" value="1"/>
</dbReference>
<protein>
    <submittedName>
        <fullName evidence="3">SUMF1/EgtB/PvdO family nonheme iron enzyme</fullName>
    </submittedName>
</protein>
<feature type="chain" id="PRO_5046698782" evidence="1">
    <location>
        <begin position="25"/>
        <end position="1076"/>
    </location>
</feature>
<dbReference type="InterPro" id="IPR003961">
    <property type="entry name" value="FN3_dom"/>
</dbReference>
<dbReference type="SUPFAM" id="SSF49452">
    <property type="entry name" value="Starch-binding domain-like"/>
    <property type="match status" value="1"/>
</dbReference>
<dbReference type="NCBIfam" id="TIGR04183">
    <property type="entry name" value="Por_Secre_tail"/>
    <property type="match status" value="1"/>
</dbReference>
<dbReference type="EMBL" id="JAERRB010000018">
    <property type="protein sequence ID" value="MBL0745673.1"/>
    <property type="molecule type" value="Genomic_DNA"/>
</dbReference>
<dbReference type="InterPro" id="IPR013784">
    <property type="entry name" value="Carb-bd-like_fold"/>
</dbReference>
<evidence type="ECO:0000256" key="1">
    <source>
        <dbReference type="SAM" id="SignalP"/>
    </source>
</evidence>
<sequence>MTVVGRIIALGLFAFASAFGPLLAQTALPTPAPFNPIDGATKVDLWASLVWSFPYETDISGYTFDLYFGTTPTPPLFRADVYDGWSHPDGSEGVYKVADDPLVMMEFLSFVPLINPETTYYWKVAVKDGSGHVAEGPVASFTSARENPLPSEPTLLSPSNKASDVSRNITLTWKKSVDPDGDAVFYQLFFGTNALNTSYQPLLADNLTTTSYSFSNNLSDQQTYYWKVVAVDKYSGTLVSHDGTNETWSFTVENYVNDAPGAPALVAPTQAAQNIGNNVLLAWSASTDKDDDVVTYDLYLDKTPAPSTLLAHNLDRTRHSVRLDDAGTYYWKIVAKDVQGASTSSDVFSFTTWTTPPPFSYELVPVEGGTFTMGQSDTDKVLFGYHVATGAPIYMDATMEQPAHNVSVPNFAIGKYLVTNAQFVTFLNAVKHMITLGDSWTFSAHPRKGFYYTDAFLKDESTEAGQSIPIGQIYDATRTDRAVGYEKYYDSPIIWNGQSFSVDPGFENHPVRFVYFEAARHFAQWLGMDLPTEAEWEYAAMGGKFSHGYTFSGSNTLTDVMADKVPEIFPGQSTQPVGTKMANELGIYDMSGNVGEVCFDFYDRDFYKRTTGPGLPIGSTYLLRMGHTVRGLASHVSGRVKARSYDANDSYAELAGIRLIKRSTRIFSVSGYVRGKSGRIGDVTFDGLPFELRTEQFGSYFTGLPEGWSGTITPRARGYIFSPASITINNLQADQQFDFTGTLSSSYTVAGKITDAAGKPIAGVAIQGALSPTVTDENGDYTFQTYTGWSGTLTPLLTGYNFSPAARTVVNQTSDIKLQDFSASFSGVFLLSGKIADQNGDALAAVLLKGFPQEVTTDGDGNYQTSVTGGWSGSVVPDLAGYVFAPAQREVTSVNADITHLDFSGAYVGNYLISGIVTNNEGEPLPGVSISNGSQSVVTNAAGQYVFTVPPDWTGTLTPGLQGYFFEPDHISLSAIRNSIGHQDFTAQEIPLANEEDVASAVTIYPNPTSGSFFVKSRYTNAHYSVMSGLGKPVPIQVRTFEGYVQVTMDNISPGVYVLTIETLTATLSKKIVLTQ</sequence>
<feature type="domain" description="Fibronectin type-III" evidence="2">
    <location>
        <begin position="149"/>
        <end position="254"/>
    </location>
</feature>
<dbReference type="PANTHER" id="PTHR23150:SF19">
    <property type="entry name" value="FORMYLGLYCINE-GENERATING ENZYME"/>
    <property type="match status" value="1"/>
</dbReference>
<dbReference type="InterPro" id="IPR036116">
    <property type="entry name" value="FN3_sf"/>
</dbReference>
<reference evidence="3 4" key="1">
    <citation type="submission" date="2021-01" db="EMBL/GenBank/DDBJ databases">
        <title>Chryseolinea sp. Jin1 Genome sequencing and assembly.</title>
        <authorList>
            <person name="Kim I."/>
        </authorList>
    </citation>
    <scope>NUCLEOTIDE SEQUENCE [LARGE SCALE GENOMIC DNA]</scope>
    <source>
        <strain evidence="3 4">Jin1</strain>
    </source>
</reference>
<dbReference type="Gene3D" id="2.60.40.1120">
    <property type="entry name" value="Carboxypeptidase-like, regulatory domain"/>
    <property type="match status" value="1"/>
</dbReference>
<dbReference type="RefSeq" id="WP_202016232.1">
    <property type="nucleotide sequence ID" value="NZ_JAERRB010000018.1"/>
</dbReference>
<dbReference type="PROSITE" id="PS50853">
    <property type="entry name" value="FN3"/>
    <property type="match status" value="1"/>
</dbReference>
<feature type="signal peptide" evidence="1">
    <location>
        <begin position="1"/>
        <end position="24"/>
    </location>
</feature>
<dbReference type="InterPro" id="IPR051043">
    <property type="entry name" value="Sulfatase_Mod_Factor_Kinase"/>
</dbReference>
<name>A0ABS1L2B2_9BACT</name>
<dbReference type="InterPro" id="IPR016187">
    <property type="entry name" value="CTDL_fold"/>
</dbReference>
<dbReference type="InterPro" id="IPR026444">
    <property type="entry name" value="Secre_tail"/>
</dbReference>
<dbReference type="Pfam" id="PF03781">
    <property type="entry name" value="FGE-sulfatase"/>
    <property type="match status" value="1"/>
</dbReference>
<dbReference type="InterPro" id="IPR005532">
    <property type="entry name" value="SUMF_dom"/>
</dbReference>
<evidence type="ECO:0000313" key="3">
    <source>
        <dbReference type="EMBL" id="MBL0745673.1"/>
    </source>
</evidence>
<dbReference type="Gene3D" id="2.60.40.10">
    <property type="entry name" value="Immunoglobulins"/>
    <property type="match status" value="2"/>
</dbReference>
<comment type="caution">
    <text evidence="3">The sequence shown here is derived from an EMBL/GenBank/DDBJ whole genome shotgun (WGS) entry which is preliminary data.</text>
</comment>
<evidence type="ECO:0000313" key="4">
    <source>
        <dbReference type="Proteomes" id="UP000613030"/>
    </source>
</evidence>
<keyword evidence="4" id="KW-1185">Reference proteome</keyword>
<keyword evidence="1" id="KW-0732">Signal</keyword>
<dbReference type="InterPro" id="IPR013783">
    <property type="entry name" value="Ig-like_fold"/>
</dbReference>
<organism evidence="3 4">
    <name type="scientific">Chryseolinea lacunae</name>
    <dbReference type="NCBI Taxonomy" id="2801331"/>
    <lineage>
        <taxon>Bacteria</taxon>
        <taxon>Pseudomonadati</taxon>
        <taxon>Bacteroidota</taxon>
        <taxon>Cytophagia</taxon>
        <taxon>Cytophagales</taxon>
        <taxon>Fulvivirgaceae</taxon>
        <taxon>Chryseolinea</taxon>
    </lineage>
</organism>
<dbReference type="InterPro" id="IPR042095">
    <property type="entry name" value="SUMF_sf"/>
</dbReference>
<gene>
    <name evidence="3" type="ORF">JI741_30855</name>
</gene>
<accession>A0ABS1L2B2</accession>
<dbReference type="Proteomes" id="UP000613030">
    <property type="component" value="Unassembled WGS sequence"/>
</dbReference>
<dbReference type="Gene3D" id="3.90.1580.10">
    <property type="entry name" value="paralog of FGE (formylglycine-generating enzyme)"/>
    <property type="match status" value="1"/>
</dbReference>
<dbReference type="PANTHER" id="PTHR23150">
    <property type="entry name" value="SULFATASE MODIFYING FACTOR 1, 2"/>
    <property type="match status" value="1"/>
</dbReference>
<evidence type="ECO:0000259" key="2">
    <source>
        <dbReference type="PROSITE" id="PS50853"/>
    </source>
</evidence>
<dbReference type="SUPFAM" id="SSF49265">
    <property type="entry name" value="Fibronectin type III"/>
    <property type="match status" value="2"/>
</dbReference>
<proteinExistence type="predicted"/>
<dbReference type="CDD" id="cd00063">
    <property type="entry name" value="FN3"/>
    <property type="match status" value="1"/>
</dbReference>
<dbReference type="InterPro" id="IPR008969">
    <property type="entry name" value="CarboxyPept-like_regulatory"/>
</dbReference>
<dbReference type="SUPFAM" id="SSF49464">
    <property type="entry name" value="Carboxypeptidase regulatory domain-like"/>
    <property type="match status" value="1"/>
</dbReference>